<evidence type="ECO:0000313" key="1">
    <source>
        <dbReference type="EMBL" id="NML62010.1"/>
    </source>
</evidence>
<dbReference type="AlphaFoldDB" id="A0A848HPD4"/>
<keyword evidence="2" id="KW-1185">Reference proteome</keyword>
<sequence>MGAFYQLSDPKSAQRYWVFLVTAETGKGGKERRIPVTPILLASLASYRIAYGLPGQVAPGESTALLLSPYTATVMSQRRETQTILTSCAS</sequence>
<dbReference type="EMBL" id="JABBGG010000007">
    <property type="protein sequence ID" value="NML62010.1"/>
    <property type="molecule type" value="Genomic_DNA"/>
</dbReference>
<accession>A0A848HPD4</accession>
<gene>
    <name evidence="1" type="ORF">HHL21_13170</name>
</gene>
<reference evidence="1 2" key="1">
    <citation type="submission" date="2020-04" db="EMBL/GenBank/DDBJ databases">
        <title>Massilia sp. RP-1-19 isolated from soil.</title>
        <authorList>
            <person name="Dahal R.H."/>
        </authorList>
    </citation>
    <scope>NUCLEOTIDE SEQUENCE [LARGE SCALE GENOMIC DNA]</scope>
    <source>
        <strain evidence="1 2">RP-1-19</strain>
    </source>
</reference>
<name>A0A848HPD4_9BURK</name>
<protein>
    <submittedName>
        <fullName evidence="1">Uncharacterized protein</fullName>
    </submittedName>
</protein>
<proteinExistence type="predicted"/>
<comment type="caution">
    <text evidence="1">The sequence shown here is derived from an EMBL/GenBank/DDBJ whole genome shotgun (WGS) entry which is preliminary data.</text>
</comment>
<dbReference type="RefSeq" id="WP_169466541.1">
    <property type="nucleotide sequence ID" value="NZ_JABBGG010000007.1"/>
</dbReference>
<dbReference type="Proteomes" id="UP000583752">
    <property type="component" value="Unassembled WGS sequence"/>
</dbReference>
<organism evidence="1 2">
    <name type="scientific">Massilia polaris</name>
    <dbReference type="NCBI Taxonomy" id="2728846"/>
    <lineage>
        <taxon>Bacteria</taxon>
        <taxon>Pseudomonadati</taxon>
        <taxon>Pseudomonadota</taxon>
        <taxon>Betaproteobacteria</taxon>
        <taxon>Burkholderiales</taxon>
        <taxon>Oxalobacteraceae</taxon>
        <taxon>Telluria group</taxon>
        <taxon>Massilia</taxon>
    </lineage>
</organism>
<evidence type="ECO:0000313" key="2">
    <source>
        <dbReference type="Proteomes" id="UP000583752"/>
    </source>
</evidence>